<evidence type="ECO:0000313" key="2">
    <source>
        <dbReference type="EMBL" id="ACN98878.1"/>
    </source>
</evidence>
<protein>
    <submittedName>
        <fullName evidence="2">Uncharacterized protein</fullName>
    </submittedName>
</protein>
<keyword evidence="3" id="KW-1185">Reference proteome</keyword>
<dbReference type="STRING" id="204536.SULAZ_0082"/>
<dbReference type="AlphaFoldDB" id="C1DXG7"/>
<evidence type="ECO:0000256" key="1">
    <source>
        <dbReference type="SAM" id="SignalP"/>
    </source>
</evidence>
<name>C1DXG7_SULAA</name>
<feature type="signal peptide" evidence="1">
    <location>
        <begin position="1"/>
        <end position="18"/>
    </location>
</feature>
<accession>C1DXG7</accession>
<dbReference type="KEGG" id="saf:SULAZ_0082"/>
<evidence type="ECO:0000313" key="3">
    <source>
        <dbReference type="Proteomes" id="UP000001369"/>
    </source>
</evidence>
<gene>
    <name evidence="2" type="ordered locus">SULAZ_0082</name>
</gene>
<dbReference type="HOGENOM" id="CLU_1359810_0_0_0"/>
<dbReference type="EMBL" id="CP001229">
    <property type="protein sequence ID" value="ACN98878.1"/>
    <property type="molecule type" value="Genomic_DNA"/>
</dbReference>
<proteinExistence type="predicted"/>
<dbReference type="Proteomes" id="UP000001369">
    <property type="component" value="Chromosome"/>
</dbReference>
<keyword evidence="1" id="KW-0732">Signal</keyword>
<dbReference type="RefSeq" id="WP_012674198.1">
    <property type="nucleotide sequence ID" value="NC_012438.1"/>
</dbReference>
<sequence>MIKKLFITLSFASLSTYAQEVAIAKASVESLPDSYSDYLTEFLVNNVSGASLLTKGKEPLYVVYPSLIWEGKAYNLCIKTYKANNPYSSSCITVNYAEDIYSRLKTLQNNEFFKLKDIPEKKINIKLQLNTNPQYNKVKLVSQKGDNLTRYVDITKDIDGVKVGKGFVNLNVITLDDEAAGKVFKLLIENNKIEKVVVE</sequence>
<reference evidence="2 3" key="1">
    <citation type="journal article" date="2009" name="J. Bacteriol.">
        <title>Complete and draft genome sequences of six members of the Aquificales.</title>
        <authorList>
            <person name="Reysenbach A.L."/>
            <person name="Hamamura N."/>
            <person name="Podar M."/>
            <person name="Griffiths E."/>
            <person name="Ferreira S."/>
            <person name="Hochstein R."/>
            <person name="Heidelberg J."/>
            <person name="Johnson J."/>
            <person name="Mead D."/>
            <person name="Pohorille A."/>
            <person name="Sarmiento M."/>
            <person name="Schweighofer K."/>
            <person name="Seshadri R."/>
            <person name="Voytek M.A."/>
        </authorList>
    </citation>
    <scope>NUCLEOTIDE SEQUENCE [LARGE SCALE GENOMIC DNA]</scope>
    <source>
        <strain evidence="3">Az-Fu1 / DSM 15241 / OCM 825</strain>
    </source>
</reference>
<organism evidence="2 3">
    <name type="scientific">Sulfurihydrogenibium azorense (strain DSM 15241 / OCM 825 / Az-Fu1)</name>
    <dbReference type="NCBI Taxonomy" id="204536"/>
    <lineage>
        <taxon>Bacteria</taxon>
        <taxon>Pseudomonadati</taxon>
        <taxon>Aquificota</taxon>
        <taxon>Aquificia</taxon>
        <taxon>Aquificales</taxon>
        <taxon>Hydrogenothermaceae</taxon>
        <taxon>Sulfurihydrogenibium</taxon>
    </lineage>
</organism>
<feature type="chain" id="PRO_5002908897" evidence="1">
    <location>
        <begin position="19"/>
        <end position="199"/>
    </location>
</feature>